<evidence type="ECO:0000313" key="3">
    <source>
        <dbReference type="EMBL" id="MFB9950459.1"/>
    </source>
</evidence>
<dbReference type="EMBL" id="JBHMAA010000017">
    <property type="protein sequence ID" value="MFB9950459.1"/>
    <property type="molecule type" value="Genomic_DNA"/>
</dbReference>
<name>A0ABV6AIK9_9HYPH</name>
<accession>A0ABV6AIK9</accession>
<evidence type="ECO:0000313" key="4">
    <source>
        <dbReference type="Proteomes" id="UP001589692"/>
    </source>
</evidence>
<gene>
    <name evidence="3" type="ORF">ACFFP0_16495</name>
</gene>
<dbReference type="InterPro" id="IPR007712">
    <property type="entry name" value="RelE/ParE_toxin"/>
</dbReference>
<dbReference type="Proteomes" id="UP001589692">
    <property type="component" value="Unassembled WGS sequence"/>
</dbReference>
<dbReference type="InterPro" id="IPR035093">
    <property type="entry name" value="RelE/ParE_toxin_dom_sf"/>
</dbReference>
<evidence type="ECO:0000256" key="2">
    <source>
        <dbReference type="ARBA" id="ARBA00022649"/>
    </source>
</evidence>
<organism evidence="3 4">
    <name type="scientific">Rhizobium puerariae</name>
    <dbReference type="NCBI Taxonomy" id="1585791"/>
    <lineage>
        <taxon>Bacteria</taxon>
        <taxon>Pseudomonadati</taxon>
        <taxon>Pseudomonadota</taxon>
        <taxon>Alphaproteobacteria</taxon>
        <taxon>Hyphomicrobiales</taxon>
        <taxon>Rhizobiaceae</taxon>
        <taxon>Rhizobium/Agrobacterium group</taxon>
        <taxon>Rhizobium</taxon>
    </lineage>
</organism>
<evidence type="ECO:0000256" key="1">
    <source>
        <dbReference type="ARBA" id="ARBA00006226"/>
    </source>
</evidence>
<keyword evidence="2" id="KW-1277">Toxin-antitoxin system</keyword>
<dbReference type="PANTHER" id="PTHR35601:SF1">
    <property type="entry name" value="TOXIN RELE"/>
    <property type="match status" value="1"/>
</dbReference>
<comment type="similarity">
    <text evidence="1">Belongs to the RelE toxin family.</text>
</comment>
<comment type="caution">
    <text evidence="3">The sequence shown here is derived from an EMBL/GenBank/DDBJ whole genome shotgun (WGS) entry which is preliminary data.</text>
</comment>
<proteinExistence type="inferred from homology"/>
<dbReference type="NCBIfam" id="TIGR02385">
    <property type="entry name" value="RelE_StbE"/>
    <property type="match status" value="1"/>
</dbReference>
<dbReference type="Pfam" id="PF05016">
    <property type="entry name" value="ParE_toxin"/>
    <property type="match status" value="1"/>
</dbReference>
<dbReference type="Gene3D" id="3.30.2310.20">
    <property type="entry name" value="RelE-like"/>
    <property type="match status" value="1"/>
</dbReference>
<dbReference type="SUPFAM" id="SSF143011">
    <property type="entry name" value="RelE-like"/>
    <property type="match status" value="1"/>
</dbReference>
<keyword evidence="4" id="KW-1185">Reference proteome</keyword>
<dbReference type="PANTHER" id="PTHR35601">
    <property type="entry name" value="TOXIN RELE"/>
    <property type="match status" value="1"/>
</dbReference>
<reference evidence="3 4" key="1">
    <citation type="submission" date="2024-09" db="EMBL/GenBank/DDBJ databases">
        <authorList>
            <person name="Sun Q."/>
            <person name="Mori K."/>
        </authorList>
    </citation>
    <scope>NUCLEOTIDE SEQUENCE [LARGE SCALE GENOMIC DNA]</scope>
    <source>
        <strain evidence="3 4">TBRC 4938</strain>
    </source>
</reference>
<dbReference type="RefSeq" id="WP_377262827.1">
    <property type="nucleotide sequence ID" value="NZ_JBHMAA010000017.1"/>
</dbReference>
<sequence>MAWTIRFRESAEKQLSRLAKRDAGRIVSFLEERLATHENPRELGAALKGHAFGGYWRYRVGDYRIICDIQDHRLIVLVIEIGHRREVNR</sequence>
<protein>
    <submittedName>
        <fullName evidence="3">Type II toxin-antitoxin system RelE/ParE family toxin</fullName>
    </submittedName>
</protein>